<dbReference type="GO" id="GO:0005886">
    <property type="term" value="C:plasma membrane"/>
    <property type="evidence" value="ECO:0007669"/>
    <property type="project" value="UniProtKB-SubCell"/>
</dbReference>
<evidence type="ECO:0000313" key="3">
    <source>
        <dbReference type="EMBL" id="NXM69092.1"/>
    </source>
</evidence>
<dbReference type="InterPro" id="IPR001304">
    <property type="entry name" value="C-type_lectin-like"/>
</dbReference>
<protein>
    <submittedName>
        <fullName evidence="3">CLC4D protein</fullName>
    </submittedName>
</protein>
<dbReference type="EMBL" id="VXBA01001835">
    <property type="protein sequence ID" value="NXM69092.1"/>
    <property type="molecule type" value="Genomic_DNA"/>
</dbReference>
<evidence type="ECO:0000259" key="2">
    <source>
        <dbReference type="PROSITE" id="PS50041"/>
    </source>
</evidence>
<dbReference type="OrthoDB" id="6133475at2759"/>
<proteinExistence type="predicted"/>
<gene>
    <name evidence="3" type="primary">Clec4d</name>
    <name evidence="3" type="ORF">SERLUN_R13933</name>
</gene>
<dbReference type="Gene3D" id="3.10.100.10">
    <property type="entry name" value="Mannose-Binding Protein A, subunit A"/>
    <property type="match status" value="1"/>
</dbReference>
<dbReference type="PANTHER" id="PTHR45710">
    <property type="entry name" value="C-TYPE LECTIN DOMAIN-CONTAINING PROTEIN 180"/>
    <property type="match status" value="1"/>
</dbReference>
<dbReference type="InterPro" id="IPR050828">
    <property type="entry name" value="C-type_lectin/matrix_domain"/>
</dbReference>
<feature type="domain" description="C-type lectin" evidence="2">
    <location>
        <begin position="11"/>
        <end position="101"/>
    </location>
</feature>
<evidence type="ECO:0000313" key="4">
    <source>
        <dbReference type="Proteomes" id="UP000553648"/>
    </source>
</evidence>
<dbReference type="InterPro" id="IPR016187">
    <property type="entry name" value="CTDL_fold"/>
</dbReference>
<comment type="subcellular location">
    <subcellularLocation>
        <location evidence="1">Cell membrane</location>
        <topology evidence="1">Single-pass type II membrane protein</topology>
    </subcellularLocation>
</comment>
<dbReference type="PANTHER" id="PTHR45710:SF31">
    <property type="entry name" value="EARLY ACTIVATION ANTIGEN CD69"/>
    <property type="match status" value="1"/>
</dbReference>
<dbReference type="SUPFAM" id="SSF56436">
    <property type="entry name" value="C-type lectin-like"/>
    <property type="match status" value="1"/>
</dbReference>
<dbReference type="Proteomes" id="UP000553648">
    <property type="component" value="Unassembled WGS sequence"/>
</dbReference>
<dbReference type="PROSITE" id="PS50041">
    <property type="entry name" value="C_TYPE_LECTIN_2"/>
    <property type="match status" value="1"/>
</dbReference>
<keyword evidence="4" id="KW-1185">Reference proteome</keyword>
<dbReference type="AlphaFoldDB" id="A0A7L1CSM8"/>
<comment type="caution">
    <text evidence="3">The sequence shown here is derived from an EMBL/GenBank/DDBJ whole genome shotgun (WGS) entry which is preliminary data.</text>
</comment>
<accession>A0A7L1CSM8</accession>
<evidence type="ECO:0000256" key="1">
    <source>
        <dbReference type="ARBA" id="ARBA00004401"/>
    </source>
</evidence>
<name>A0A7L1CSM8_9PASS</name>
<feature type="non-terminal residue" evidence="3">
    <location>
        <position position="1"/>
    </location>
</feature>
<dbReference type="InterPro" id="IPR016186">
    <property type="entry name" value="C-type_lectin-like/link_sf"/>
</dbReference>
<dbReference type="Pfam" id="PF00059">
    <property type="entry name" value="Lectin_C"/>
    <property type="match status" value="1"/>
</dbReference>
<feature type="non-terminal residue" evidence="3">
    <location>
        <position position="101"/>
    </location>
</feature>
<organism evidence="3 4">
    <name type="scientific">Serilophus lunatus</name>
    <name type="common">silver-breasted broadbill</name>
    <dbReference type="NCBI Taxonomy" id="239386"/>
    <lineage>
        <taxon>Eukaryota</taxon>
        <taxon>Metazoa</taxon>
        <taxon>Chordata</taxon>
        <taxon>Craniata</taxon>
        <taxon>Vertebrata</taxon>
        <taxon>Euteleostomi</taxon>
        <taxon>Archelosauria</taxon>
        <taxon>Archosauria</taxon>
        <taxon>Dinosauria</taxon>
        <taxon>Saurischia</taxon>
        <taxon>Theropoda</taxon>
        <taxon>Coelurosauria</taxon>
        <taxon>Aves</taxon>
        <taxon>Neognathae</taxon>
        <taxon>Neoaves</taxon>
        <taxon>Telluraves</taxon>
        <taxon>Australaves</taxon>
        <taxon>Passeriformes</taxon>
        <taxon>Eurylaimidae</taxon>
        <taxon>Serilophus</taxon>
    </lineage>
</organism>
<dbReference type="SMART" id="SM00034">
    <property type="entry name" value="CLECT"/>
    <property type="match status" value="1"/>
</dbReference>
<sequence length="101" mass="11860">WTCYPKGWKRFQKSCYFLSTDRMPWVESEQNCTGMGSHLVVINSMEEQLKRDARGGDYYIGLRVDSVGQWEWVDKTPYNAIAAFWRRNEPSDNNKENCVAI</sequence>
<reference evidence="3 4" key="1">
    <citation type="submission" date="2019-09" db="EMBL/GenBank/DDBJ databases">
        <title>Bird 10,000 Genomes (B10K) Project - Family phase.</title>
        <authorList>
            <person name="Zhang G."/>
        </authorList>
    </citation>
    <scope>NUCLEOTIDE SEQUENCE [LARGE SCALE GENOMIC DNA]</scope>
    <source>
        <strain evidence="3">B10K-DU-002-03</strain>
        <tissue evidence="3">Muscle</tissue>
    </source>
</reference>